<evidence type="ECO:0000313" key="3">
    <source>
        <dbReference type="Proteomes" id="UP000001557"/>
    </source>
</evidence>
<dbReference type="InterPro" id="IPR039437">
    <property type="entry name" value="FrzH/put_lumazine-bd"/>
</dbReference>
<dbReference type="EMBL" id="CP000564">
    <property type="protein sequence ID" value="ABN63917.1"/>
    <property type="molecule type" value="Genomic_DNA"/>
</dbReference>
<protein>
    <recommendedName>
        <fullName evidence="4">Lumazine-binding</fullName>
    </recommendedName>
</protein>
<evidence type="ECO:0000313" key="1">
    <source>
        <dbReference type="EMBL" id="ABN61764.1"/>
    </source>
</evidence>
<name>A3D4V1_SHEB5</name>
<reference evidence="2 3" key="2">
    <citation type="submission" date="2007-02" db="EMBL/GenBank/DDBJ databases">
        <title>Complete sequence of plasmid pSbal01 of Shewanella baltica OS155.</title>
        <authorList>
            <consortium name="US DOE Joint Genome Institute"/>
            <person name="Copeland A."/>
            <person name="Lucas S."/>
            <person name="Lapidus A."/>
            <person name="Barry K."/>
            <person name="Detter J.C."/>
            <person name="Glavina del Rio T."/>
            <person name="Hammon N."/>
            <person name="Israni S."/>
            <person name="Dalin E."/>
            <person name="Tice H."/>
            <person name="Pitluck S."/>
            <person name="Sims D.R."/>
            <person name="Brettin T."/>
            <person name="Bruce D."/>
            <person name="Han C."/>
            <person name="Tapia R."/>
            <person name="Brainard J."/>
            <person name="Schmutz J."/>
            <person name="Larimer F."/>
            <person name="Land M."/>
            <person name="Hauser L."/>
            <person name="Kyrpides N."/>
            <person name="Mikhailova N."/>
            <person name="Brettar I."/>
            <person name="Klappenbach J."/>
            <person name="Konstantinidis K."/>
            <person name="Rodrigues J."/>
            <person name="Tiedje J."/>
            <person name="Richardson P."/>
        </authorList>
    </citation>
    <scope>NUCLEOTIDE SEQUENCE [LARGE SCALE GENOMIC DNA]</scope>
    <source>
        <strain evidence="2">OS155</strain>
        <strain evidence="3">OS155 / ATCC BAA-1091</strain>
        <plasmid evidence="2 3">pSbal01</plasmid>
    </source>
</reference>
<dbReference type="KEGG" id="sbl:Sbal_2268"/>
<geneLocation type="plasmid" evidence="2 3">
    <name>pSbal01</name>
</geneLocation>
<dbReference type="SUPFAM" id="SSF54427">
    <property type="entry name" value="NTF2-like"/>
    <property type="match status" value="1"/>
</dbReference>
<evidence type="ECO:0000313" key="2">
    <source>
        <dbReference type="EMBL" id="ABN63917.1"/>
    </source>
</evidence>
<dbReference type="InterPro" id="IPR032710">
    <property type="entry name" value="NTF2-like_dom_sf"/>
</dbReference>
<reference evidence="1 3" key="1">
    <citation type="submission" date="2007-02" db="EMBL/GenBank/DDBJ databases">
        <title>Complete sequence of chromosome of Shewanella baltica OS155.</title>
        <authorList>
            <consortium name="US DOE Joint Genome Institute"/>
            <person name="Copeland A."/>
            <person name="Lucas S."/>
            <person name="Lapidus A."/>
            <person name="Barry K."/>
            <person name="Detter J.C."/>
            <person name="Glavina del Rio T."/>
            <person name="Hammon N."/>
            <person name="Israni S."/>
            <person name="Dalin E."/>
            <person name="Tice H."/>
            <person name="Pitluck S."/>
            <person name="Sims D.R."/>
            <person name="Brettin T."/>
            <person name="Bruce D."/>
            <person name="Han C."/>
            <person name="Tapia R."/>
            <person name="Brainard J."/>
            <person name="Schmutz J."/>
            <person name="Larimer F."/>
            <person name="Land M."/>
            <person name="Hauser L."/>
            <person name="Kyrpides N."/>
            <person name="Mikhailova N."/>
            <person name="Brettar I."/>
            <person name="Klappenbach J."/>
            <person name="Konstantinidis K."/>
            <person name="Rodrigues J."/>
            <person name="Tiedje J."/>
            <person name="Richardson P."/>
        </authorList>
    </citation>
    <scope>NUCLEOTIDE SEQUENCE [LARGE SCALE GENOMIC DNA]</scope>
    <source>
        <strain evidence="1">OS155</strain>
        <strain evidence="3">OS155 / ATCC BAA-1091</strain>
    </source>
</reference>
<keyword evidence="2" id="KW-0614">Plasmid</keyword>
<gene>
    <name evidence="1" type="ordered locus">Sbal_2268</name>
    <name evidence="2" type="ordered locus">Sbal_4554</name>
</gene>
<dbReference type="STRING" id="325240.Sbal_2268"/>
<dbReference type="Gene3D" id="3.10.450.50">
    <property type="match status" value="1"/>
</dbReference>
<dbReference type="EMBL" id="CP000563">
    <property type="protein sequence ID" value="ABN61764.1"/>
    <property type="molecule type" value="Genomic_DNA"/>
</dbReference>
<accession>A3D4V1</accession>
<dbReference type="Pfam" id="PF12893">
    <property type="entry name" value="Lumazine_bd_2"/>
    <property type="match status" value="1"/>
</dbReference>
<evidence type="ECO:0008006" key="4">
    <source>
        <dbReference type="Google" id="ProtNLM"/>
    </source>
</evidence>
<dbReference type="Proteomes" id="UP000001557">
    <property type="component" value="Plasmid pSbal01"/>
</dbReference>
<dbReference type="Proteomes" id="UP000001557">
    <property type="component" value="Chromosome"/>
</dbReference>
<dbReference type="RefSeq" id="WP_006081534.1">
    <property type="nucleotide sequence ID" value="NC_009035.1"/>
</dbReference>
<dbReference type="OrthoDB" id="5676998at2"/>
<organism evidence="1 3">
    <name type="scientific">Shewanella baltica (strain OS155 / ATCC BAA-1091)</name>
    <dbReference type="NCBI Taxonomy" id="325240"/>
    <lineage>
        <taxon>Bacteria</taxon>
        <taxon>Pseudomonadati</taxon>
        <taxon>Pseudomonadota</taxon>
        <taxon>Gammaproteobacteria</taxon>
        <taxon>Alteromonadales</taxon>
        <taxon>Shewanellaceae</taxon>
        <taxon>Shewanella</taxon>
    </lineage>
</organism>
<dbReference type="AlphaFoldDB" id="A3D4V1"/>
<proteinExistence type="predicted"/>
<dbReference type="HOGENOM" id="CLU_136595_0_0_6"/>
<sequence>MVIDEIRSFLNDYFDVLQDQNLTKFDNVFDSGSVLYSAQNGAVVVRPFNDYRVMVQGRESPESKDSPRLDEILMIDILSSEMALVKVRLRLFDSIMADYLNLMKVDGQWRIYAKHFHRVGDAI</sequence>
<keyword evidence="3" id="KW-1185">Reference proteome</keyword>
<dbReference type="KEGG" id="sbl:Sbal_4554"/>